<comment type="caution">
    <text evidence="1">The sequence shown here is derived from an EMBL/GenBank/DDBJ whole genome shotgun (WGS) entry which is preliminary data.</text>
</comment>
<accession>A0A0F9TEV2</accession>
<name>A0A0F9TEV2_9ZZZZ</name>
<dbReference type="AlphaFoldDB" id="A0A0F9TEV2"/>
<evidence type="ECO:0000313" key="1">
    <source>
        <dbReference type="EMBL" id="KKN47581.1"/>
    </source>
</evidence>
<protein>
    <submittedName>
        <fullName evidence="1">Uncharacterized protein</fullName>
    </submittedName>
</protein>
<reference evidence="1" key="1">
    <citation type="journal article" date="2015" name="Nature">
        <title>Complex archaea that bridge the gap between prokaryotes and eukaryotes.</title>
        <authorList>
            <person name="Spang A."/>
            <person name="Saw J.H."/>
            <person name="Jorgensen S.L."/>
            <person name="Zaremba-Niedzwiedzka K."/>
            <person name="Martijn J."/>
            <person name="Lind A.E."/>
            <person name="van Eijk R."/>
            <person name="Schleper C."/>
            <person name="Guy L."/>
            <person name="Ettema T.J."/>
        </authorList>
    </citation>
    <scope>NUCLEOTIDE SEQUENCE</scope>
</reference>
<sequence>MSAKPKAAKQQQQKTANKTFQVAVWGDDNGGKKIIKYADSGMGKTTLASMLPTPVFAGLDDGGREIRHPVTGEKLKYIPGIETFDDFRMAVQQPDLLDNYETLVVDTGNILEDWALVWMLENVLGGKENNIKVKNIEQYGWGKGYRHLYDTMRLPLADFDALIRRGKNVCILCQMNQISIANAGGEDYLCDVPKLQPKHGATPAIWGLWCEWADHVLKISNEGVVAAKDSEKAKVAKATSTGNRIIHVHAPEVYYKAKSRTIPYRFPVVSFDNPADDSIWKFLFDEAWRDIPEEGGE</sequence>
<organism evidence="1">
    <name type="scientific">marine sediment metagenome</name>
    <dbReference type="NCBI Taxonomy" id="412755"/>
    <lineage>
        <taxon>unclassified sequences</taxon>
        <taxon>metagenomes</taxon>
        <taxon>ecological metagenomes</taxon>
    </lineage>
</organism>
<dbReference type="Pfam" id="PF13479">
    <property type="entry name" value="AAA_24"/>
    <property type="match status" value="1"/>
</dbReference>
<proteinExistence type="predicted"/>
<gene>
    <name evidence="1" type="ORF">LCGC14_0661490</name>
</gene>
<dbReference type="EMBL" id="LAZR01001268">
    <property type="protein sequence ID" value="KKN47581.1"/>
    <property type="molecule type" value="Genomic_DNA"/>
</dbReference>